<reference evidence="2" key="1">
    <citation type="submission" date="2020-10" db="EMBL/GenBank/DDBJ databases">
        <authorList>
            <person name="Sedaghatjoo S."/>
        </authorList>
    </citation>
    <scope>NUCLEOTIDE SEQUENCE</scope>
    <source>
        <strain evidence="2">AZH3</strain>
    </source>
</reference>
<sequence>MDTRSAQPAFSAAGDSTEQHSNNDINATLAAILKQVNQVGSNVDDVSGKLGKVTERLQMLEAHSGLYGQSTAPRPSDNGTTTSELLLLRSRKSLT</sequence>
<gene>
    <name evidence="2" type="ORF">JKIAZH3_G23</name>
</gene>
<comment type="caution">
    <text evidence="2">The sequence shown here is derived from an EMBL/GenBank/DDBJ whole genome shotgun (WGS) entry which is preliminary data.</text>
</comment>
<feature type="region of interest" description="Disordered" evidence="1">
    <location>
        <begin position="1"/>
        <end position="22"/>
    </location>
</feature>
<dbReference type="Proteomes" id="UP000836402">
    <property type="component" value="Unassembled WGS sequence"/>
</dbReference>
<protein>
    <submittedName>
        <fullName evidence="2">Uncharacterized protein</fullName>
    </submittedName>
</protein>
<evidence type="ECO:0000313" key="2">
    <source>
        <dbReference type="EMBL" id="CAD6939933.1"/>
    </source>
</evidence>
<organism evidence="2 3">
    <name type="scientific">Tilletia caries</name>
    <name type="common">wheat bunt fungus</name>
    <dbReference type="NCBI Taxonomy" id="13290"/>
    <lineage>
        <taxon>Eukaryota</taxon>
        <taxon>Fungi</taxon>
        <taxon>Dikarya</taxon>
        <taxon>Basidiomycota</taxon>
        <taxon>Ustilaginomycotina</taxon>
        <taxon>Exobasidiomycetes</taxon>
        <taxon>Tilletiales</taxon>
        <taxon>Tilletiaceae</taxon>
        <taxon>Tilletia</taxon>
    </lineage>
</organism>
<accession>A0ABN7J0X9</accession>
<feature type="compositionally biased region" description="Polar residues" evidence="1">
    <location>
        <begin position="67"/>
        <end position="79"/>
    </location>
</feature>
<keyword evidence="3" id="KW-1185">Reference proteome</keyword>
<feature type="region of interest" description="Disordered" evidence="1">
    <location>
        <begin position="64"/>
        <end position="95"/>
    </location>
</feature>
<evidence type="ECO:0000313" key="3">
    <source>
        <dbReference type="Proteomes" id="UP000836402"/>
    </source>
</evidence>
<proteinExistence type="predicted"/>
<evidence type="ECO:0000256" key="1">
    <source>
        <dbReference type="SAM" id="MobiDB-lite"/>
    </source>
</evidence>
<name>A0ABN7J0X9_9BASI</name>
<dbReference type="EMBL" id="CAJHJG010004291">
    <property type="protein sequence ID" value="CAD6939933.1"/>
    <property type="molecule type" value="Genomic_DNA"/>
</dbReference>